<dbReference type="CDD" id="cd00077">
    <property type="entry name" value="HDc"/>
    <property type="match status" value="1"/>
</dbReference>
<comment type="caution">
    <text evidence="4">The sequence shown here is derived from an EMBL/GenBank/DDBJ whole genome shotgun (WGS) entry which is preliminary data.</text>
</comment>
<dbReference type="InterPro" id="IPR050798">
    <property type="entry name" value="YhaM_exoribonuc/phosphodiest"/>
</dbReference>
<dbReference type="Pfam" id="PF01966">
    <property type="entry name" value="HD"/>
    <property type="match status" value="1"/>
</dbReference>
<dbReference type="GO" id="GO:0004527">
    <property type="term" value="F:exonuclease activity"/>
    <property type="evidence" value="ECO:0007669"/>
    <property type="project" value="UniProtKB-KW"/>
</dbReference>
<keyword evidence="2" id="KW-0269">Exonuclease</keyword>
<keyword evidence="2" id="KW-0540">Nuclease</keyword>
<proteinExistence type="predicted"/>
<evidence type="ECO:0000256" key="2">
    <source>
        <dbReference type="ARBA" id="ARBA00022839"/>
    </source>
</evidence>
<dbReference type="PROSITE" id="PS51831">
    <property type="entry name" value="HD"/>
    <property type="match status" value="1"/>
</dbReference>
<dbReference type="EMBL" id="DXFH01000030">
    <property type="protein sequence ID" value="HIX36184.1"/>
    <property type="molecule type" value="Genomic_DNA"/>
</dbReference>
<dbReference type="CDD" id="cd04492">
    <property type="entry name" value="YhaM_OBF_like"/>
    <property type="match status" value="1"/>
</dbReference>
<reference evidence="4" key="2">
    <citation type="submission" date="2021-04" db="EMBL/GenBank/DDBJ databases">
        <authorList>
            <person name="Gilroy R."/>
        </authorList>
    </citation>
    <scope>NUCLEOTIDE SEQUENCE</scope>
    <source>
        <strain evidence="4">ChiSxjej3B15-572</strain>
    </source>
</reference>
<dbReference type="InterPro" id="IPR003607">
    <property type="entry name" value="HD/PDEase_dom"/>
</dbReference>
<dbReference type="SMART" id="SM00471">
    <property type="entry name" value="HDc"/>
    <property type="match status" value="1"/>
</dbReference>
<feature type="domain" description="HD" evidence="3">
    <location>
        <begin position="164"/>
        <end position="282"/>
    </location>
</feature>
<organism evidence="4 5">
    <name type="scientific">Candidatus Limosilactobacillus merdigallinarum</name>
    <dbReference type="NCBI Taxonomy" id="2838652"/>
    <lineage>
        <taxon>Bacteria</taxon>
        <taxon>Bacillati</taxon>
        <taxon>Bacillota</taxon>
        <taxon>Bacilli</taxon>
        <taxon>Lactobacillales</taxon>
        <taxon>Lactobacillaceae</taxon>
        <taxon>Limosilactobacillus</taxon>
    </lineage>
</organism>
<evidence type="ECO:0000256" key="1">
    <source>
        <dbReference type="ARBA" id="ARBA00022801"/>
    </source>
</evidence>
<protein>
    <submittedName>
        <fullName evidence="4">HD domain-containing protein</fullName>
    </submittedName>
</protein>
<reference evidence="4" key="1">
    <citation type="journal article" date="2021" name="PeerJ">
        <title>Extensive microbial diversity within the chicken gut microbiome revealed by metagenomics and culture.</title>
        <authorList>
            <person name="Gilroy R."/>
            <person name="Ravi A."/>
            <person name="Getino M."/>
            <person name="Pursley I."/>
            <person name="Horton D.L."/>
            <person name="Alikhan N.F."/>
            <person name="Baker D."/>
            <person name="Gharbi K."/>
            <person name="Hall N."/>
            <person name="Watson M."/>
            <person name="Adriaenssens E.M."/>
            <person name="Foster-Nyarko E."/>
            <person name="Jarju S."/>
            <person name="Secka A."/>
            <person name="Antonio M."/>
            <person name="Oren A."/>
            <person name="Chaudhuri R.R."/>
            <person name="La Ragione R."/>
            <person name="Hildebrand F."/>
            <person name="Pallen M.J."/>
        </authorList>
    </citation>
    <scope>NUCLEOTIDE SEQUENCE</scope>
    <source>
        <strain evidence="4">ChiSxjej3B15-572</strain>
    </source>
</reference>
<evidence type="ECO:0000259" key="3">
    <source>
        <dbReference type="PROSITE" id="PS51831"/>
    </source>
</evidence>
<evidence type="ECO:0000313" key="4">
    <source>
        <dbReference type="EMBL" id="HIX36184.1"/>
    </source>
</evidence>
<dbReference type="PANTHER" id="PTHR37294:SF1">
    <property type="entry name" value="3'-5' EXORIBONUCLEASE YHAM"/>
    <property type="match status" value="1"/>
</dbReference>
<dbReference type="SUPFAM" id="SSF109604">
    <property type="entry name" value="HD-domain/PDEase-like"/>
    <property type="match status" value="1"/>
</dbReference>
<evidence type="ECO:0000313" key="5">
    <source>
        <dbReference type="Proteomes" id="UP000824231"/>
    </source>
</evidence>
<name>A0A9D2AL01_9LACO</name>
<dbReference type="PANTHER" id="PTHR37294">
    <property type="entry name" value="3'-5' EXORIBONUCLEASE YHAM"/>
    <property type="match status" value="1"/>
</dbReference>
<dbReference type="InterPro" id="IPR006674">
    <property type="entry name" value="HD_domain"/>
</dbReference>
<dbReference type="InterPro" id="IPR004365">
    <property type="entry name" value="NA-bd_OB_tRNA"/>
</dbReference>
<gene>
    <name evidence="4" type="ORF">H9856_07390</name>
</gene>
<dbReference type="Gene3D" id="1.10.3210.10">
    <property type="entry name" value="Hypothetical protein af1432"/>
    <property type="match status" value="1"/>
</dbReference>
<dbReference type="FunFam" id="1.10.3210.10:FF:000008">
    <property type="entry name" value="3'-5' exoribonuclease YhaM"/>
    <property type="match status" value="1"/>
</dbReference>
<accession>A0A9D2AL01</accession>
<dbReference type="GO" id="GO:0031125">
    <property type="term" value="P:rRNA 3'-end processing"/>
    <property type="evidence" value="ECO:0007669"/>
    <property type="project" value="TreeGrafter"/>
</dbReference>
<sequence>MADQQLADLQDGDHVQLFALIKDAQIRQTRKGDDYLSLTFSDRSGDLMGNLWDVNEEQEQSLTPGTVVYLEGTRSSYKDNPQVNIDSVRVATDNEPNDPADYVARAPESEEQIKDELRPFLKAIDNPVWQKIVYYLIGQHGEAFFKSPAAKSNHHAFVGGLSYHTLSILRLAQSVCELYPVINKSLLYSGALLHDLGKTIELSGAIGTQYTVTGKLIGHISLIDGEICTACEELHLDQDAPEVVLLRHMVLSHHGLQEYGSPIRPQLMEAEILHHLDELDASIMMMQTALRKTAPGEFSDCIFALDNRSFYRPLLNKKNE</sequence>
<keyword evidence="1" id="KW-0378">Hydrolase</keyword>
<dbReference type="Pfam" id="PF01336">
    <property type="entry name" value="tRNA_anti-codon"/>
    <property type="match status" value="1"/>
</dbReference>
<dbReference type="GO" id="GO:0003676">
    <property type="term" value="F:nucleic acid binding"/>
    <property type="evidence" value="ECO:0007669"/>
    <property type="project" value="InterPro"/>
</dbReference>
<dbReference type="Proteomes" id="UP000824231">
    <property type="component" value="Unassembled WGS sequence"/>
</dbReference>
<dbReference type="AlphaFoldDB" id="A0A9D2AL01"/>